<evidence type="ECO:0000256" key="5">
    <source>
        <dbReference type="ARBA" id="ARBA00022723"/>
    </source>
</evidence>
<keyword evidence="3" id="KW-0813">Transport</keyword>
<dbReference type="InterPro" id="IPR006593">
    <property type="entry name" value="Cyt_b561/ferric_Rdtase_TM"/>
</dbReference>
<feature type="transmembrane region" description="Helical" evidence="12">
    <location>
        <begin position="349"/>
        <end position="373"/>
    </location>
</feature>
<proteinExistence type="predicted"/>
<gene>
    <name evidence="16" type="ORF">RJ641_002458</name>
</gene>
<dbReference type="InterPro" id="IPR005018">
    <property type="entry name" value="DOMON_domain"/>
</dbReference>
<dbReference type="SMART" id="SM00665">
    <property type="entry name" value="B561"/>
    <property type="match status" value="1"/>
</dbReference>
<organism evidence="16 17">
    <name type="scientific">Dillenia turbinata</name>
    <dbReference type="NCBI Taxonomy" id="194707"/>
    <lineage>
        <taxon>Eukaryota</taxon>
        <taxon>Viridiplantae</taxon>
        <taxon>Streptophyta</taxon>
        <taxon>Embryophyta</taxon>
        <taxon>Tracheophyta</taxon>
        <taxon>Spermatophyta</taxon>
        <taxon>Magnoliopsida</taxon>
        <taxon>eudicotyledons</taxon>
        <taxon>Gunneridae</taxon>
        <taxon>Pentapetalae</taxon>
        <taxon>Dilleniales</taxon>
        <taxon>Dilleniaceae</taxon>
        <taxon>Dillenia</taxon>
    </lineage>
</organism>
<evidence type="ECO:0000256" key="2">
    <source>
        <dbReference type="ARBA" id="ARBA00004141"/>
    </source>
</evidence>
<evidence type="ECO:0000256" key="1">
    <source>
        <dbReference type="ARBA" id="ARBA00001970"/>
    </source>
</evidence>
<feature type="binding site" description="axial binding residue" evidence="11">
    <location>
        <position position="213"/>
    </location>
    <ligand>
        <name>heme b</name>
        <dbReference type="ChEBI" id="CHEBI:60344"/>
        <label>1</label>
    </ligand>
    <ligandPart>
        <name>Fe</name>
        <dbReference type="ChEBI" id="CHEBI:18248"/>
    </ligandPart>
</feature>
<dbReference type="EMBL" id="JBAMMX010000010">
    <property type="protein sequence ID" value="KAK6932834.1"/>
    <property type="molecule type" value="Genomic_DNA"/>
</dbReference>
<reference evidence="16 17" key="1">
    <citation type="submission" date="2023-12" db="EMBL/GenBank/DDBJ databases">
        <title>A high-quality genome assembly for Dillenia turbinata (Dilleniales).</title>
        <authorList>
            <person name="Chanderbali A."/>
        </authorList>
    </citation>
    <scope>NUCLEOTIDE SEQUENCE [LARGE SCALE GENOMIC DNA]</scope>
    <source>
        <strain evidence="16">LSX21</strain>
        <tissue evidence="16">Leaf</tissue>
    </source>
</reference>
<evidence type="ECO:0000256" key="12">
    <source>
        <dbReference type="SAM" id="Phobius"/>
    </source>
</evidence>
<dbReference type="PIRSF" id="PIRSF037471">
    <property type="entry name" value="UCP037471"/>
    <property type="match status" value="1"/>
</dbReference>
<dbReference type="Pfam" id="PF03188">
    <property type="entry name" value="Cytochrom_B561"/>
    <property type="match status" value="1"/>
</dbReference>
<dbReference type="PANTHER" id="PTHR23130">
    <property type="entry name" value="CYTOCHROME B561 AND DOMON DOMAIN-CONTAINING PROTEIN"/>
    <property type="match status" value="1"/>
</dbReference>
<feature type="transmembrane region" description="Helical" evidence="12">
    <location>
        <begin position="314"/>
        <end position="334"/>
    </location>
</feature>
<protein>
    <submittedName>
        <fullName evidence="16">Cytochrome b561/ferric reductase transmembrane</fullName>
    </submittedName>
</protein>
<comment type="caution">
    <text evidence="16">The sequence shown here is derived from an EMBL/GenBank/DDBJ whole genome shotgun (WGS) entry which is preliminary data.</text>
</comment>
<evidence type="ECO:0000256" key="9">
    <source>
        <dbReference type="ARBA" id="ARBA00023136"/>
    </source>
</evidence>
<keyword evidence="7" id="KW-0249">Electron transport</keyword>
<feature type="domain" description="Cytochrome b561" evidence="15">
    <location>
        <begin position="174"/>
        <end position="373"/>
    </location>
</feature>
<dbReference type="PANTHER" id="PTHR23130:SF167">
    <property type="entry name" value="CYTOCHROME B561 AND DOMON DOMAIN-CONTAINING PROTEIN"/>
    <property type="match status" value="1"/>
</dbReference>
<feature type="domain" description="DOMON" evidence="14">
    <location>
        <begin position="46"/>
        <end position="160"/>
    </location>
</feature>
<evidence type="ECO:0000256" key="4">
    <source>
        <dbReference type="ARBA" id="ARBA00022692"/>
    </source>
</evidence>
<feature type="transmembrane region" description="Helical" evidence="12">
    <location>
        <begin position="244"/>
        <end position="265"/>
    </location>
</feature>
<evidence type="ECO:0000256" key="13">
    <source>
        <dbReference type="SAM" id="SignalP"/>
    </source>
</evidence>
<evidence type="ECO:0000313" key="17">
    <source>
        <dbReference type="Proteomes" id="UP001370490"/>
    </source>
</evidence>
<dbReference type="CDD" id="cd09629">
    <property type="entry name" value="DOMON_CIL1_like"/>
    <property type="match status" value="1"/>
</dbReference>
<feature type="binding site" description="axial binding residue" evidence="11">
    <location>
        <position position="282"/>
    </location>
    <ligand>
        <name>heme b</name>
        <dbReference type="ChEBI" id="CHEBI:60344"/>
        <label>1</label>
    </ligand>
    <ligandPart>
        <name>Fe</name>
        <dbReference type="ChEBI" id="CHEBI:18248"/>
    </ligandPart>
</feature>
<dbReference type="Gene3D" id="1.20.120.1770">
    <property type="match status" value="1"/>
</dbReference>
<comment type="subcellular location">
    <subcellularLocation>
        <location evidence="2">Membrane</location>
        <topology evidence="2">Multi-pass membrane protein</topology>
    </subcellularLocation>
</comment>
<dbReference type="GO" id="GO:0046872">
    <property type="term" value="F:metal ion binding"/>
    <property type="evidence" value="ECO:0007669"/>
    <property type="project" value="UniProtKB-KW"/>
</dbReference>
<keyword evidence="9 12" id="KW-0472">Membrane</keyword>
<keyword evidence="6 13" id="KW-0732">Signal</keyword>
<feature type="chain" id="PRO_5042911828" evidence="13">
    <location>
        <begin position="24"/>
        <end position="400"/>
    </location>
</feature>
<evidence type="ECO:0000256" key="8">
    <source>
        <dbReference type="ARBA" id="ARBA00022989"/>
    </source>
</evidence>
<keyword evidence="5 11" id="KW-0479">Metal-binding</keyword>
<keyword evidence="11" id="KW-0408">Iron</keyword>
<dbReference type="PROSITE" id="PS50939">
    <property type="entry name" value="CYTOCHROME_B561"/>
    <property type="match status" value="1"/>
</dbReference>
<evidence type="ECO:0000259" key="15">
    <source>
        <dbReference type="PROSITE" id="PS50939"/>
    </source>
</evidence>
<accession>A0AAN8ZAE4</accession>
<evidence type="ECO:0000256" key="7">
    <source>
        <dbReference type="ARBA" id="ARBA00022982"/>
    </source>
</evidence>
<feature type="signal peptide" evidence="13">
    <location>
        <begin position="1"/>
        <end position="23"/>
    </location>
</feature>
<dbReference type="PROSITE" id="PS50836">
    <property type="entry name" value="DOMON"/>
    <property type="match status" value="1"/>
</dbReference>
<feature type="binding site" description="axial binding residue" evidence="11">
    <location>
        <position position="249"/>
    </location>
    <ligand>
        <name>heme b</name>
        <dbReference type="ChEBI" id="CHEBI:60344"/>
        <label>1</label>
    </ligand>
    <ligandPart>
        <name>Fe</name>
        <dbReference type="ChEBI" id="CHEBI:18248"/>
    </ligandPart>
</feature>
<evidence type="ECO:0000256" key="11">
    <source>
        <dbReference type="PIRSR" id="PIRSR037471-1"/>
    </source>
</evidence>
<keyword evidence="8 12" id="KW-1133">Transmembrane helix</keyword>
<evidence type="ECO:0000256" key="6">
    <source>
        <dbReference type="ARBA" id="ARBA00022729"/>
    </source>
</evidence>
<dbReference type="AlphaFoldDB" id="A0AAN8ZAE4"/>
<comment type="function">
    <text evidence="10">May act as a catecholamine-responsive trans-membrane electron transporter.</text>
</comment>
<evidence type="ECO:0000313" key="16">
    <source>
        <dbReference type="EMBL" id="KAK6932834.1"/>
    </source>
</evidence>
<dbReference type="Pfam" id="PF04526">
    <property type="entry name" value="DUF568"/>
    <property type="match status" value="1"/>
</dbReference>
<keyword evidence="17" id="KW-1185">Reference proteome</keyword>
<dbReference type="InterPro" id="IPR017214">
    <property type="entry name" value="UCP037471"/>
</dbReference>
<evidence type="ECO:0000256" key="10">
    <source>
        <dbReference type="ARBA" id="ARBA00053871"/>
    </source>
</evidence>
<feature type="transmembrane region" description="Helical" evidence="12">
    <location>
        <begin position="285"/>
        <end position="302"/>
    </location>
</feature>
<dbReference type="GO" id="GO:0016020">
    <property type="term" value="C:membrane"/>
    <property type="evidence" value="ECO:0007669"/>
    <property type="project" value="UniProtKB-SubCell"/>
</dbReference>
<evidence type="ECO:0000256" key="3">
    <source>
        <dbReference type="ARBA" id="ARBA00022448"/>
    </source>
</evidence>
<dbReference type="Proteomes" id="UP001370490">
    <property type="component" value="Unassembled WGS sequence"/>
</dbReference>
<dbReference type="CDD" id="cd08760">
    <property type="entry name" value="Cyt_b561_FRRS1_like"/>
    <property type="match status" value="1"/>
</dbReference>
<dbReference type="FunFam" id="1.20.120.1770:FF:000007">
    <property type="entry name" value="Cytochrome b561 and DOMON domain-containing protein"/>
    <property type="match status" value="1"/>
</dbReference>
<sequence>MTPKLTPILCLSIFLSIFIISYAQTCSNYVFSNNQDFSSCIDLPVLSSFLHWTYDPSSGTAKIAYRHSGVATSEWVAWAINPSQMVMDGSQALVAYQKSDGSMRVYTSPISGYNTKLQEGTLSFSVTDLSATYANNEISIFATVEVPSNSTNLYQVWQDGPVSNDNPQRHDQSGSHLQSTATLNFVSGGASSGNNGDGGGGIVSSRTKRKNVHGVLNALSWGTLMPIGAIIARYMRVFKSADPAWFYLHVACQSSAYIIGVAGWGTGLRLGSETPGLQYTAHRNIGMTLFILGTLQVLALFLRPKKDYKYRYLWNIYHHSVGYLIILLSIINIFKGLHMLNPEEKWKHAYITILVLLALIGAGLEAFTWFVVLKRKRDGEPKLGQVMNGTSGLNNYGPRP</sequence>
<dbReference type="InterPro" id="IPR045265">
    <property type="entry name" value="AIR12_DOMON"/>
</dbReference>
<feature type="non-terminal residue" evidence="16">
    <location>
        <position position="400"/>
    </location>
</feature>
<name>A0AAN8ZAE4_9MAGN</name>
<evidence type="ECO:0000259" key="14">
    <source>
        <dbReference type="PROSITE" id="PS50836"/>
    </source>
</evidence>
<comment type="cofactor">
    <cofactor evidence="1">
        <name>heme b</name>
        <dbReference type="ChEBI" id="CHEBI:60344"/>
    </cofactor>
</comment>
<keyword evidence="4 12" id="KW-0812">Transmembrane</keyword>
<feature type="binding site" description="axial binding residue" evidence="11">
    <location>
        <position position="318"/>
    </location>
    <ligand>
        <name>heme b</name>
        <dbReference type="ChEBI" id="CHEBI:60344"/>
        <label>1</label>
    </ligand>
    <ligandPart>
        <name>Fe</name>
        <dbReference type="ChEBI" id="CHEBI:18248"/>
    </ligandPart>
</feature>